<reference evidence="1 2" key="1">
    <citation type="submission" date="2019-06" db="EMBL/GenBank/DDBJ databases">
        <title>Draft genomes of female and male turbot (Scophthalmus maximus).</title>
        <authorList>
            <person name="Xu H."/>
            <person name="Xu X.-W."/>
            <person name="Shao C."/>
            <person name="Chen S."/>
        </authorList>
    </citation>
    <scope>NUCLEOTIDE SEQUENCE [LARGE SCALE GENOMIC DNA]</scope>
    <source>
        <strain evidence="1">Ysfricsl-2016a</strain>
        <tissue evidence="1">Blood</tissue>
    </source>
</reference>
<dbReference type="EMBL" id="VEVO01000007">
    <property type="protein sequence ID" value="KAF0039223.1"/>
    <property type="molecule type" value="Genomic_DNA"/>
</dbReference>
<dbReference type="AlphaFoldDB" id="A0A6A4SZF7"/>
<dbReference type="Proteomes" id="UP000438429">
    <property type="component" value="Unassembled WGS sequence"/>
</dbReference>
<proteinExistence type="predicted"/>
<name>A0A6A4SZF7_SCOMX</name>
<gene>
    <name evidence="1" type="ORF">F2P81_007458</name>
</gene>
<organism evidence="1 2">
    <name type="scientific">Scophthalmus maximus</name>
    <name type="common">Turbot</name>
    <name type="synonym">Psetta maxima</name>
    <dbReference type="NCBI Taxonomy" id="52904"/>
    <lineage>
        <taxon>Eukaryota</taxon>
        <taxon>Metazoa</taxon>
        <taxon>Chordata</taxon>
        <taxon>Craniata</taxon>
        <taxon>Vertebrata</taxon>
        <taxon>Euteleostomi</taxon>
        <taxon>Actinopterygii</taxon>
        <taxon>Neopterygii</taxon>
        <taxon>Teleostei</taxon>
        <taxon>Neoteleostei</taxon>
        <taxon>Acanthomorphata</taxon>
        <taxon>Carangaria</taxon>
        <taxon>Pleuronectiformes</taxon>
        <taxon>Pleuronectoidei</taxon>
        <taxon>Scophthalmidae</taxon>
        <taxon>Scophthalmus</taxon>
    </lineage>
</organism>
<accession>A0A6A4SZF7</accession>
<protein>
    <submittedName>
        <fullName evidence="1">Uncharacterized protein</fullName>
    </submittedName>
</protein>
<evidence type="ECO:0000313" key="1">
    <source>
        <dbReference type="EMBL" id="KAF0039223.1"/>
    </source>
</evidence>
<sequence length="69" mass="7636">MVQLDDHCLPKAYQLETLTPSSSCLSLTVTARARNVALSNFAFRRADEVEDIAREEPLEPDLEALSSLS</sequence>
<evidence type="ECO:0000313" key="2">
    <source>
        <dbReference type="Proteomes" id="UP000438429"/>
    </source>
</evidence>
<comment type="caution">
    <text evidence="1">The sequence shown here is derived from an EMBL/GenBank/DDBJ whole genome shotgun (WGS) entry which is preliminary data.</text>
</comment>